<dbReference type="Proteomes" id="UP000018958">
    <property type="component" value="Unassembled WGS sequence"/>
</dbReference>
<dbReference type="AlphaFoldDB" id="W2VW10"/>
<gene>
    <name evidence="1" type="ORF">F441_20559</name>
</gene>
<name>W2VW10_PHYNI</name>
<dbReference type="EMBL" id="ANIX01004100">
    <property type="protein sequence ID" value="ETP02361.1"/>
    <property type="molecule type" value="Genomic_DNA"/>
</dbReference>
<protein>
    <submittedName>
        <fullName evidence="1">Uncharacterized protein</fullName>
    </submittedName>
</protein>
<proteinExistence type="predicted"/>
<sequence length="45" mass="4898">MTARPRYANQVETDAAAPGSMLCLAGRAPVWIYCRYELTLPVIAG</sequence>
<organism evidence="1 2">
    <name type="scientific">Phytophthora nicotianae CJ01A1</name>
    <dbReference type="NCBI Taxonomy" id="1317063"/>
    <lineage>
        <taxon>Eukaryota</taxon>
        <taxon>Sar</taxon>
        <taxon>Stramenopiles</taxon>
        <taxon>Oomycota</taxon>
        <taxon>Peronosporomycetes</taxon>
        <taxon>Peronosporales</taxon>
        <taxon>Peronosporaceae</taxon>
        <taxon>Phytophthora</taxon>
    </lineage>
</organism>
<reference evidence="1 2" key="1">
    <citation type="submission" date="2013-11" db="EMBL/GenBank/DDBJ databases">
        <title>The Genome Sequence of Phytophthora parasitica CJ01A1.</title>
        <authorList>
            <consortium name="The Broad Institute Genomics Platform"/>
            <person name="Russ C."/>
            <person name="Tyler B."/>
            <person name="Panabieres F."/>
            <person name="Shan W."/>
            <person name="Tripathy S."/>
            <person name="Grunwald N."/>
            <person name="Machado M."/>
            <person name="Johnson C.S."/>
            <person name="Walker B."/>
            <person name="Young S.K."/>
            <person name="Zeng Q."/>
            <person name="Gargeya S."/>
            <person name="Fitzgerald M."/>
            <person name="Haas B."/>
            <person name="Abouelleil A."/>
            <person name="Allen A.W."/>
            <person name="Alvarado L."/>
            <person name="Arachchi H.M."/>
            <person name="Berlin A.M."/>
            <person name="Chapman S.B."/>
            <person name="Gainer-Dewar J."/>
            <person name="Goldberg J."/>
            <person name="Griggs A."/>
            <person name="Gujja S."/>
            <person name="Hansen M."/>
            <person name="Howarth C."/>
            <person name="Imamovic A."/>
            <person name="Ireland A."/>
            <person name="Larimer J."/>
            <person name="McCowan C."/>
            <person name="Murphy C."/>
            <person name="Pearson M."/>
            <person name="Poon T.W."/>
            <person name="Priest M."/>
            <person name="Roberts A."/>
            <person name="Saif S."/>
            <person name="Shea T."/>
            <person name="Sisk P."/>
            <person name="Sykes S."/>
            <person name="Wortman J."/>
            <person name="Nusbaum C."/>
            <person name="Birren B."/>
        </authorList>
    </citation>
    <scope>NUCLEOTIDE SEQUENCE [LARGE SCALE GENOMIC DNA]</scope>
    <source>
        <strain evidence="1 2">CJ01A1</strain>
    </source>
</reference>
<accession>W2VW10</accession>
<evidence type="ECO:0000313" key="2">
    <source>
        <dbReference type="Proteomes" id="UP000018958"/>
    </source>
</evidence>
<comment type="caution">
    <text evidence="1">The sequence shown here is derived from an EMBL/GenBank/DDBJ whole genome shotgun (WGS) entry which is preliminary data.</text>
</comment>
<evidence type="ECO:0000313" key="1">
    <source>
        <dbReference type="EMBL" id="ETP02361.1"/>
    </source>
</evidence>